<dbReference type="EMBL" id="RCYZ01000006">
    <property type="protein sequence ID" value="TPG64473.1"/>
    <property type="molecule type" value="Genomic_DNA"/>
</dbReference>
<proteinExistence type="predicted"/>
<name>A0A502GU42_9BACT</name>
<evidence type="ECO:0000313" key="3">
    <source>
        <dbReference type="Proteomes" id="UP000317646"/>
    </source>
</evidence>
<reference evidence="2 3" key="1">
    <citation type="journal article" date="2019" name="Environ. Microbiol.">
        <title>Species interactions and distinct microbial communities in high Arctic permafrost affected cryosols are associated with the CH4 and CO2 gas fluxes.</title>
        <authorList>
            <person name="Altshuler I."/>
            <person name="Hamel J."/>
            <person name="Turney S."/>
            <person name="Magnuson E."/>
            <person name="Levesque R."/>
            <person name="Greer C."/>
            <person name="Whyte L.G."/>
        </authorList>
    </citation>
    <scope>NUCLEOTIDE SEQUENCE [LARGE SCALE GENOMIC DNA]</scope>
    <source>
        <strain evidence="2 3">S9.2P</strain>
    </source>
</reference>
<protein>
    <recommendedName>
        <fullName evidence="4">Prenyltransferase</fullName>
    </recommendedName>
</protein>
<gene>
    <name evidence="2" type="ORF">EAH73_14960</name>
</gene>
<evidence type="ECO:0000313" key="2">
    <source>
        <dbReference type="EMBL" id="TPG64473.1"/>
    </source>
</evidence>
<evidence type="ECO:0008006" key="4">
    <source>
        <dbReference type="Google" id="ProtNLM"/>
    </source>
</evidence>
<feature type="transmembrane region" description="Helical" evidence="1">
    <location>
        <begin position="240"/>
        <end position="259"/>
    </location>
</feature>
<feature type="transmembrane region" description="Helical" evidence="1">
    <location>
        <begin position="50"/>
        <end position="70"/>
    </location>
</feature>
<accession>A0A502GU42</accession>
<comment type="caution">
    <text evidence="2">The sequence shown here is derived from an EMBL/GenBank/DDBJ whole genome shotgun (WGS) entry which is preliminary data.</text>
</comment>
<feature type="transmembrane region" description="Helical" evidence="1">
    <location>
        <begin position="114"/>
        <end position="131"/>
    </location>
</feature>
<keyword evidence="1" id="KW-1133">Transmembrane helix</keyword>
<keyword evidence="1" id="KW-0472">Membrane</keyword>
<feature type="transmembrane region" description="Helical" evidence="1">
    <location>
        <begin position="213"/>
        <end position="234"/>
    </location>
</feature>
<sequence>MLRRPLPLRLLDAVLYSSAWLAAAAAAQTAATLRLWPAAGAWGGAPGGRVVALVFAATLLVYNLDAALPFKHREPAGASGRKAWQQRHRGALAGLAAAAALGGAYLFFSDGWWHYLPLLVPLAALALLYSWPLGRWRGRPVALRDVPLLKVFLIAGVWSLITVGLPVLALHRPWAEAQGLLDQRFLLVLALAIVFDIRDYGRDRAAGTRTFPGVLGVPGARWLSLALLAGAVALGLWRGAAPLAVLLPGVLAAAVIAAAEESRGDYFFALITDGVLLVQAAAYFIF</sequence>
<feature type="transmembrane region" description="Helical" evidence="1">
    <location>
        <begin position="266"/>
        <end position="285"/>
    </location>
</feature>
<dbReference type="OrthoDB" id="1467772at2"/>
<feature type="transmembrane region" description="Helical" evidence="1">
    <location>
        <begin position="183"/>
        <end position="201"/>
    </location>
</feature>
<dbReference type="RefSeq" id="WP_140467965.1">
    <property type="nucleotide sequence ID" value="NZ_RCYZ01000006.1"/>
</dbReference>
<feature type="transmembrane region" description="Helical" evidence="1">
    <location>
        <begin position="151"/>
        <end position="171"/>
    </location>
</feature>
<keyword evidence="1" id="KW-0812">Transmembrane</keyword>
<dbReference type="AlphaFoldDB" id="A0A502GU42"/>
<evidence type="ECO:0000256" key="1">
    <source>
        <dbReference type="SAM" id="Phobius"/>
    </source>
</evidence>
<organism evidence="2 3">
    <name type="scientific">Hymenobacter nivis</name>
    <dbReference type="NCBI Taxonomy" id="1850093"/>
    <lineage>
        <taxon>Bacteria</taxon>
        <taxon>Pseudomonadati</taxon>
        <taxon>Bacteroidota</taxon>
        <taxon>Cytophagia</taxon>
        <taxon>Cytophagales</taxon>
        <taxon>Hymenobacteraceae</taxon>
        <taxon>Hymenobacter</taxon>
    </lineage>
</organism>
<feature type="transmembrane region" description="Helical" evidence="1">
    <location>
        <begin position="91"/>
        <end position="108"/>
    </location>
</feature>
<dbReference type="Proteomes" id="UP000317646">
    <property type="component" value="Unassembled WGS sequence"/>
</dbReference>
<keyword evidence="3" id="KW-1185">Reference proteome</keyword>